<evidence type="ECO:0008006" key="3">
    <source>
        <dbReference type="Google" id="ProtNLM"/>
    </source>
</evidence>
<dbReference type="OrthoDB" id="9135053at2"/>
<protein>
    <recommendedName>
        <fullName evidence="3">Transcriptional regulator, AlpA family</fullName>
    </recommendedName>
</protein>
<dbReference type="Gene3D" id="1.10.238.160">
    <property type="match status" value="1"/>
</dbReference>
<gene>
    <name evidence="1" type="ORF">SAMN05192548_1005111</name>
</gene>
<evidence type="ECO:0000313" key="1">
    <source>
        <dbReference type="EMBL" id="SHJ70461.1"/>
    </source>
</evidence>
<dbReference type="AlphaFoldDB" id="A0A1M6LGX3"/>
<dbReference type="EMBL" id="FRAB01000005">
    <property type="protein sequence ID" value="SHJ70461.1"/>
    <property type="molecule type" value="Genomic_DNA"/>
</dbReference>
<name>A0A1M6LGX3_9BURK</name>
<accession>A0A1M6LGX3</accession>
<organism evidence="1 2">
    <name type="scientific">Paraburkholderia terricola</name>
    <dbReference type="NCBI Taxonomy" id="169427"/>
    <lineage>
        <taxon>Bacteria</taxon>
        <taxon>Pseudomonadati</taxon>
        <taxon>Pseudomonadota</taxon>
        <taxon>Betaproteobacteria</taxon>
        <taxon>Burkholderiales</taxon>
        <taxon>Burkholderiaceae</taxon>
        <taxon>Paraburkholderia</taxon>
    </lineage>
</organism>
<dbReference type="STRING" id="169427.SAMN05192548_1005111"/>
<evidence type="ECO:0000313" key="2">
    <source>
        <dbReference type="Proteomes" id="UP000184395"/>
    </source>
</evidence>
<sequence length="69" mass="7572">MSKPAFTVAEFCEAHGRMSRTLFYSLIKNGKGPRLMKIGRRTLVSQEAAADWRRAMESASSHTSVAAAV</sequence>
<proteinExistence type="predicted"/>
<dbReference type="RefSeq" id="WP_073427806.1">
    <property type="nucleotide sequence ID" value="NZ_CADFGY010000006.1"/>
</dbReference>
<dbReference type="Proteomes" id="UP000184395">
    <property type="component" value="Unassembled WGS sequence"/>
</dbReference>
<reference evidence="1 2" key="1">
    <citation type="submission" date="2016-11" db="EMBL/GenBank/DDBJ databases">
        <authorList>
            <person name="Jaros S."/>
            <person name="Januszkiewicz K."/>
            <person name="Wedrychowicz H."/>
        </authorList>
    </citation>
    <scope>NUCLEOTIDE SEQUENCE [LARGE SCALE GENOMIC DNA]</scope>
    <source>
        <strain evidence="1 2">LMG 20594</strain>
    </source>
</reference>